<comment type="caution">
    <text evidence="1">The sequence shown here is derived from an EMBL/GenBank/DDBJ whole genome shotgun (WGS) entry which is preliminary data.</text>
</comment>
<keyword evidence="2" id="KW-1185">Reference proteome</keyword>
<accession>A0ABT5JT23</accession>
<dbReference type="EMBL" id="JAQQXQ010000012">
    <property type="protein sequence ID" value="MDC8755646.1"/>
    <property type="molecule type" value="Genomic_DNA"/>
</dbReference>
<dbReference type="RefSeq" id="WP_273678857.1">
    <property type="nucleotide sequence ID" value="NZ_JAQQXQ010000012.1"/>
</dbReference>
<proteinExistence type="predicted"/>
<sequence length="145" mass="15816">MRDYAKNFLIAATVLLAACDGGNSGADAAVDEPTSSGVDVAGFFETTKTCEEQEFLDSLIAVHPLEGGIGFRNLVLGSVKIDQIIELKRTETTAICSGRVSYSYGSDPEYTISMEEDQTWKVETTTDGLNYFTWRKGRHPASAFE</sequence>
<protein>
    <recommendedName>
        <fullName evidence="3">Lipoprotein</fullName>
    </recommendedName>
</protein>
<evidence type="ECO:0000313" key="2">
    <source>
        <dbReference type="Proteomes" id="UP001216558"/>
    </source>
</evidence>
<dbReference type="PROSITE" id="PS51257">
    <property type="entry name" value="PROKAR_LIPOPROTEIN"/>
    <property type="match status" value="1"/>
</dbReference>
<gene>
    <name evidence="1" type="ORF">OIK40_13430</name>
</gene>
<dbReference type="Proteomes" id="UP001216558">
    <property type="component" value="Unassembled WGS sequence"/>
</dbReference>
<evidence type="ECO:0008006" key="3">
    <source>
        <dbReference type="Google" id="ProtNLM"/>
    </source>
</evidence>
<organism evidence="1 2">
    <name type="scientific">Erythrobacter fulvus</name>
    <dbReference type="NCBI Taxonomy" id="2987523"/>
    <lineage>
        <taxon>Bacteria</taxon>
        <taxon>Pseudomonadati</taxon>
        <taxon>Pseudomonadota</taxon>
        <taxon>Alphaproteobacteria</taxon>
        <taxon>Sphingomonadales</taxon>
        <taxon>Erythrobacteraceae</taxon>
        <taxon>Erythrobacter/Porphyrobacter group</taxon>
        <taxon>Erythrobacter</taxon>
    </lineage>
</organism>
<evidence type="ECO:0000313" key="1">
    <source>
        <dbReference type="EMBL" id="MDC8755646.1"/>
    </source>
</evidence>
<name>A0ABT5JT23_9SPHN</name>
<reference evidence="1 2" key="1">
    <citation type="submission" date="2022-10" db="EMBL/GenBank/DDBJ databases">
        <title>Erythrobacter sp. sf7 Genome sequencing.</title>
        <authorList>
            <person name="Park S."/>
        </authorList>
    </citation>
    <scope>NUCLEOTIDE SEQUENCE [LARGE SCALE GENOMIC DNA]</scope>
    <source>
        <strain evidence="2">sf7</strain>
    </source>
</reference>